<accession>X1LE24</accession>
<dbReference type="Gene3D" id="3.90.226.10">
    <property type="entry name" value="2-enoyl-CoA Hydratase, Chain A, domain 1"/>
    <property type="match status" value="1"/>
</dbReference>
<feature type="non-terminal residue" evidence="1">
    <location>
        <position position="63"/>
    </location>
</feature>
<proteinExistence type="predicted"/>
<evidence type="ECO:0000313" key="1">
    <source>
        <dbReference type="EMBL" id="GAI17358.1"/>
    </source>
</evidence>
<sequence>MYNTIIWNEKDNIGNLILNQPPSNKMTKVFFDELKDLVDNVIPKSNVQAIIIYGNGRHFSSGA</sequence>
<dbReference type="InterPro" id="IPR029045">
    <property type="entry name" value="ClpP/crotonase-like_dom_sf"/>
</dbReference>
<dbReference type="EMBL" id="BARV01006850">
    <property type="protein sequence ID" value="GAI17358.1"/>
    <property type="molecule type" value="Genomic_DNA"/>
</dbReference>
<name>X1LE24_9ZZZZ</name>
<organism evidence="1">
    <name type="scientific">marine sediment metagenome</name>
    <dbReference type="NCBI Taxonomy" id="412755"/>
    <lineage>
        <taxon>unclassified sequences</taxon>
        <taxon>metagenomes</taxon>
        <taxon>ecological metagenomes</taxon>
    </lineage>
</organism>
<dbReference type="SUPFAM" id="SSF52096">
    <property type="entry name" value="ClpP/crotonase"/>
    <property type="match status" value="1"/>
</dbReference>
<gene>
    <name evidence="1" type="ORF">S06H3_14016</name>
</gene>
<comment type="caution">
    <text evidence="1">The sequence shown here is derived from an EMBL/GenBank/DDBJ whole genome shotgun (WGS) entry which is preliminary data.</text>
</comment>
<evidence type="ECO:0008006" key="2">
    <source>
        <dbReference type="Google" id="ProtNLM"/>
    </source>
</evidence>
<reference evidence="1" key="1">
    <citation type="journal article" date="2014" name="Front. Microbiol.">
        <title>High frequency of phylogenetically diverse reductive dehalogenase-homologous genes in deep subseafloor sedimentary metagenomes.</title>
        <authorList>
            <person name="Kawai M."/>
            <person name="Futagami T."/>
            <person name="Toyoda A."/>
            <person name="Takaki Y."/>
            <person name="Nishi S."/>
            <person name="Hori S."/>
            <person name="Arai W."/>
            <person name="Tsubouchi T."/>
            <person name="Morono Y."/>
            <person name="Uchiyama I."/>
            <person name="Ito T."/>
            <person name="Fujiyama A."/>
            <person name="Inagaki F."/>
            <person name="Takami H."/>
        </authorList>
    </citation>
    <scope>NUCLEOTIDE SEQUENCE</scope>
    <source>
        <strain evidence="1">Expedition CK06-06</strain>
    </source>
</reference>
<dbReference type="AlphaFoldDB" id="X1LE24"/>
<protein>
    <recommendedName>
        <fullName evidence="2">Enoyl-CoA hydratase</fullName>
    </recommendedName>
</protein>